<dbReference type="EMBL" id="JAHUTI010050639">
    <property type="protein sequence ID" value="MED6248741.1"/>
    <property type="molecule type" value="Genomic_DNA"/>
</dbReference>
<name>A0ABU7BE72_9TELE</name>
<accession>A0ABU7BE72</accession>
<protein>
    <submittedName>
        <fullName evidence="1">Uncharacterized protein</fullName>
    </submittedName>
</protein>
<dbReference type="Proteomes" id="UP001345963">
    <property type="component" value="Unassembled WGS sequence"/>
</dbReference>
<sequence length="136" mass="14905">MCIRRGLASSNFTSTPLFQGEILPPSFFFPSVPEPVRDGQQKVIFLQRLHSAERLVIQGNVAASGIVQQLLLGGVKLSHLGHFLWGHEKQLSNGSGGGHGVAVNTVDLEGFGHIFETLVRKKNLLIAKKHSCRIFH</sequence>
<evidence type="ECO:0000313" key="2">
    <source>
        <dbReference type="Proteomes" id="UP001345963"/>
    </source>
</evidence>
<keyword evidence="2" id="KW-1185">Reference proteome</keyword>
<evidence type="ECO:0000313" key="1">
    <source>
        <dbReference type="EMBL" id="MED6248741.1"/>
    </source>
</evidence>
<reference evidence="1 2" key="1">
    <citation type="submission" date="2021-07" db="EMBL/GenBank/DDBJ databases">
        <authorList>
            <person name="Palmer J.M."/>
        </authorList>
    </citation>
    <scope>NUCLEOTIDE SEQUENCE [LARGE SCALE GENOMIC DNA]</scope>
    <source>
        <strain evidence="1 2">AT_MEX2019</strain>
        <tissue evidence="1">Muscle</tissue>
    </source>
</reference>
<proteinExistence type="predicted"/>
<organism evidence="1 2">
    <name type="scientific">Ataeniobius toweri</name>
    <dbReference type="NCBI Taxonomy" id="208326"/>
    <lineage>
        <taxon>Eukaryota</taxon>
        <taxon>Metazoa</taxon>
        <taxon>Chordata</taxon>
        <taxon>Craniata</taxon>
        <taxon>Vertebrata</taxon>
        <taxon>Euteleostomi</taxon>
        <taxon>Actinopterygii</taxon>
        <taxon>Neopterygii</taxon>
        <taxon>Teleostei</taxon>
        <taxon>Neoteleostei</taxon>
        <taxon>Acanthomorphata</taxon>
        <taxon>Ovalentaria</taxon>
        <taxon>Atherinomorphae</taxon>
        <taxon>Cyprinodontiformes</taxon>
        <taxon>Goodeidae</taxon>
        <taxon>Ataeniobius</taxon>
    </lineage>
</organism>
<gene>
    <name evidence="1" type="ORF">ATANTOWER_004293</name>
</gene>
<comment type="caution">
    <text evidence="1">The sequence shown here is derived from an EMBL/GenBank/DDBJ whole genome shotgun (WGS) entry which is preliminary data.</text>
</comment>